<proteinExistence type="inferred from homology"/>
<evidence type="ECO:0000256" key="7">
    <source>
        <dbReference type="ARBA" id="ARBA00023004"/>
    </source>
</evidence>
<accession>A0ABP1B4B6</accession>
<evidence type="ECO:0000313" key="11">
    <source>
        <dbReference type="EMBL" id="CAK9869921.1"/>
    </source>
</evidence>
<dbReference type="Pfam" id="PF00067">
    <property type="entry name" value="p450"/>
    <property type="match status" value="1"/>
</dbReference>
<evidence type="ECO:0000256" key="6">
    <source>
        <dbReference type="ARBA" id="ARBA00023002"/>
    </source>
</evidence>
<evidence type="ECO:0000256" key="8">
    <source>
        <dbReference type="ARBA" id="ARBA00023033"/>
    </source>
</evidence>
<reference evidence="11" key="1">
    <citation type="submission" date="2024-03" db="EMBL/GenBank/DDBJ databases">
        <authorList>
            <consortium name="ELIXIR-Norway"/>
            <consortium name="Elixir Norway"/>
        </authorList>
    </citation>
    <scope>NUCLEOTIDE SEQUENCE</scope>
</reference>
<keyword evidence="10" id="KW-0812">Transmembrane</keyword>
<evidence type="ECO:0000256" key="9">
    <source>
        <dbReference type="ARBA" id="ARBA00023136"/>
    </source>
</evidence>
<keyword evidence="12" id="KW-1185">Reference proteome</keyword>
<dbReference type="PANTHER" id="PTHR47943">
    <property type="entry name" value="CYTOCHROME P450 93A3-LIKE"/>
    <property type="match status" value="1"/>
</dbReference>
<protein>
    <recommendedName>
        <fullName evidence="13">Cytochrome P450</fullName>
    </recommendedName>
</protein>
<name>A0ABP1B4B6_9BRYO</name>
<evidence type="ECO:0000256" key="2">
    <source>
        <dbReference type="ARBA" id="ARBA00004370"/>
    </source>
</evidence>
<keyword evidence="4" id="KW-0349">Heme</keyword>
<sequence length="389" mass="44434">MTNVVVKWGQFITLVDLTTLILTIVAIVVFHIFVQWFCHTQLKRPPGPFPIWPLVGNLFLLGKIPHQDLYKLSKTYGDIMELKLGSVHVVIISSPQMAEHVLKTHDHLLAYRPKAIISHSISYGGFTMAFSSQGDYWRRLRMIHASELLNAKSLRASKNVRDEEISSLIHDYFQDCKEEKPMDIYTRSRNASLNVMTRLLFGKRYLGSGLSIKECEEFSDIINEETSILGVFNISDFVPLLKPFDLQGVIPRLNNIRLKVDQFFDKIIQNHSREESSNCSKDFLDVMFSFVESYGFGKKHGDNVIKAVINEILEGSTDTSITAIEWALAELLKHPKLLHSFTWKLPKGENPQDMDMGEVFGMTTRKAIPLRAIAIPRLPQHLYLAPQFT</sequence>
<keyword evidence="5" id="KW-0479">Metal-binding</keyword>
<feature type="transmembrane region" description="Helical" evidence="10">
    <location>
        <begin position="12"/>
        <end position="34"/>
    </location>
</feature>
<keyword evidence="9 10" id="KW-0472">Membrane</keyword>
<dbReference type="InterPro" id="IPR002401">
    <property type="entry name" value="Cyt_P450_E_grp-I"/>
</dbReference>
<dbReference type="Gene3D" id="1.10.630.10">
    <property type="entry name" value="Cytochrome P450"/>
    <property type="match status" value="1"/>
</dbReference>
<dbReference type="EMBL" id="OZ023720">
    <property type="protein sequence ID" value="CAK9869921.1"/>
    <property type="molecule type" value="Genomic_DNA"/>
</dbReference>
<organism evidence="11 12">
    <name type="scientific">Sphagnum jensenii</name>
    <dbReference type="NCBI Taxonomy" id="128206"/>
    <lineage>
        <taxon>Eukaryota</taxon>
        <taxon>Viridiplantae</taxon>
        <taxon>Streptophyta</taxon>
        <taxon>Embryophyta</taxon>
        <taxon>Bryophyta</taxon>
        <taxon>Sphagnophytina</taxon>
        <taxon>Sphagnopsida</taxon>
        <taxon>Sphagnales</taxon>
        <taxon>Sphagnaceae</taxon>
        <taxon>Sphagnum</taxon>
    </lineage>
</organism>
<comment type="cofactor">
    <cofactor evidence="1">
        <name>heme</name>
        <dbReference type="ChEBI" id="CHEBI:30413"/>
    </cofactor>
</comment>
<keyword evidence="10" id="KW-1133">Transmembrane helix</keyword>
<keyword evidence="8" id="KW-0503">Monooxygenase</keyword>
<dbReference type="PANTHER" id="PTHR47943:SF8">
    <property type="entry name" value="CYTOCHROME P450"/>
    <property type="match status" value="1"/>
</dbReference>
<comment type="subcellular location">
    <subcellularLocation>
        <location evidence="2">Membrane</location>
    </subcellularLocation>
</comment>
<dbReference type="SUPFAM" id="SSF48264">
    <property type="entry name" value="Cytochrome P450"/>
    <property type="match status" value="1"/>
</dbReference>
<evidence type="ECO:0000256" key="5">
    <source>
        <dbReference type="ARBA" id="ARBA00022723"/>
    </source>
</evidence>
<comment type="similarity">
    <text evidence="3">Belongs to the cytochrome P450 family.</text>
</comment>
<evidence type="ECO:0000256" key="3">
    <source>
        <dbReference type="ARBA" id="ARBA00010617"/>
    </source>
</evidence>
<evidence type="ECO:0000313" key="12">
    <source>
        <dbReference type="Proteomes" id="UP001497522"/>
    </source>
</evidence>
<evidence type="ECO:0000256" key="1">
    <source>
        <dbReference type="ARBA" id="ARBA00001971"/>
    </source>
</evidence>
<dbReference type="InterPro" id="IPR036396">
    <property type="entry name" value="Cyt_P450_sf"/>
</dbReference>
<keyword evidence="7" id="KW-0408">Iron</keyword>
<evidence type="ECO:0008006" key="13">
    <source>
        <dbReference type="Google" id="ProtNLM"/>
    </source>
</evidence>
<gene>
    <name evidence="11" type="ORF">CSSPJE1EN2_LOCUS12658</name>
</gene>
<keyword evidence="6" id="KW-0560">Oxidoreductase</keyword>
<dbReference type="PRINTS" id="PR00463">
    <property type="entry name" value="EP450I"/>
</dbReference>
<evidence type="ECO:0000256" key="4">
    <source>
        <dbReference type="ARBA" id="ARBA00022617"/>
    </source>
</evidence>
<evidence type="ECO:0000256" key="10">
    <source>
        <dbReference type="SAM" id="Phobius"/>
    </source>
</evidence>
<dbReference type="Proteomes" id="UP001497522">
    <property type="component" value="Chromosome 19"/>
</dbReference>
<dbReference type="InterPro" id="IPR001128">
    <property type="entry name" value="Cyt_P450"/>
</dbReference>